<dbReference type="AlphaFoldDB" id="A0AA88PL26"/>
<comment type="caution">
    <text evidence="1">The sequence shown here is derived from an EMBL/GenBank/DDBJ whole genome shotgun (WGS) entry which is preliminary data.</text>
</comment>
<dbReference type="Proteomes" id="UP001187343">
    <property type="component" value="Unassembled WGS sequence"/>
</dbReference>
<gene>
    <name evidence="1" type="ORF">Q8A67_015324</name>
</gene>
<proteinExistence type="predicted"/>
<keyword evidence="2" id="KW-1185">Reference proteome</keyword>
<evidence type="ECO:0000313" key="1">
    <source>
        <dbReference type="EMBL" id="KAK2887096.1"/>
    </source>
</evidence>
<name>A0AA88PL26_9TELE</name>
<sequence length="105" mass="11827">MLTQDKNPCSKTPYVINIVTIYSLSRAIYIPETESSHLNTPTCAALLQWPYEQNYISRTCADRINWRAEKQLICGWSSEAIITGAKQVFSLCSEVHLVDEGDSSL</sequence>
<protein>
    <submittedName>
        <fullName evidence="1">Uncharacterized protein</fullName>
    </submittedName>
</protein>
<evidence type="ECO:0000313" key="2">
    <source>
        <dbReference type="Proteomes" id="UP001187343"/>
    </source>
</evidence>
<reference evidence="1" key="1">
    <citation type="submission" date="2023-08" db="EMBL/GenBank/DDBJ databases">
        <title>Chromosome-level Genome Assembly of mud carp (Cirrhinus molitorella).</title>
        <authorList>
            <person name="Liu H."/>
        </authorList>
    </citation>
    <scope>NUCLEOTIDE SEQUENCE</scope>
    <source>
        <strain evidence="1">Prfri</strain>
        <tissue evidence="1">Muscle</tissue>
    </source>
</reference>
<organism evidence="1 2">
    <name type="scientific">Cirrhinus molitorella</name>
    <name type="common">mud carp</name>
    <dbReference type="NCBI Taxonomy" id="172907"/>
    <lineage>
        <taxon>Eukaryota</taxon>
        <taxon>Metazoa</taxon>
        <taxon>Chordata</taxon>
        <taxon>Craniata</taxon>
        <taxon>Vertebrata</taxon>
        <taxon>Euteleostomi</taxon>
        <taxon>Actinopterygii</taxon>
        <taxon>Neopterygii</taxon>
        <taxon>Teleostei</taxon>
        <taxon>Ostariophysi</taxon>
        <taxon>Cypriniformes</taxon>
        <taxon>Cyprinidae</taxon>
        <taxon>Labeoninae</taxon>
        <taxon>Labeonini</taxon>
        <taxon>Cirrhinus</taxon>
    </lineage>
</organism>
<accession>A0AA88PL26</accession>
<dbReference type="EMBL" id="JAUYZG010000015">
    <property type="protein sequence ID" value="KAK2887096.1"/>
    <property type="molecule type" value="Genomic_DNA"/>
</dbReference>